<dbReference type="InterPro" id="IPR050153">
    <property type="entry name" value="Metal_Ion_Import_ABC"/>
</dbReference>
<dbReference type="KEGG" id="ccb:Clocel_0113"/>
<feature type="domain" description="ABC transporter" evidence="5">
    <location>
        <begin position="2"/>
        <end position="215"/>
    </location>
</feature>
<keyword evidence="4" id="KW-0067">ATP-binding</keyword>
<dbReference type="Gene3D" id="3.40.50.300">
    <property type="entry name" value="P-loop containing nucleotide triphosphate hydrolases"/>
    <property type="match status" value="1"/>
</dbReference>
<evidence type="ECO:0000256" key="2">
    <source>
        <dbReference type="ARBA" id="ARBA00022448"/>
    </source>
</evidence>
<dbReference type="InterPro" id="IPR003439">
    <property type="entry name" value="ABC_transporter-like_ATP-bd"/>
</dbReference>
<evidence type="ECO:0000256" key="4">
    <source>
        <dbReference type="ARBA" id="ARBA00022840"/>
    </source>
</evidence>
<reference evidence="6 7" key="1">
    <citation type="submission" date="2010-08" db="EMBL/GenBank/DDBJ databases">
        <title>Complete sequence of Clostridium cellulovorans 743B.</title>
        <authorList>
            <consortium name="US DOE Joint Genome Institute"/>
            <person name="Lucas S."/>
            <person name="Copeland A."/>
            <person name="Lapidus A."/>
            <person name="Cheng J.-F."/>
            <person name="Bruce D."/>
            <person name="Goodwin L."/>
            <person name="Pitluck S."/>
            <person name="Chertkov O."/>
            <person name="Detter J.C."/>
            <person name="Han C."/>
            <person name="Tapia R."/>
            <person name="Land M."/>
            <person name="Hauser L."/>
            <person name="Chang Y.-J."/>
            <person name="Jeffries C."/>
            <person name="Kyrpides N."/>
            <person name="Ivanova N."/>
            <person name="Mikhailova N."/>
            <person name="Hemme C.L."/>
            <person name="Woyke T."/>
        </authorList>
    </citation>
    <scope>NUCLEOTIDE SEQUENCE [LARGE SCALE GENOMIC DNA]</scope>
    <source>
        <strain evidence="7">ATCC 35296 / DSM 3052 / OCM 3 / 743B</strain>
    </source>
</reference>
<comment type="similarity">
    <text evidence="1">Belongs to the ABC transporter superfamily.</text>
</comment>
<dbReference type="PROSITE" id="PS50893">
    <property type="entry name" value="ABC_TRANSPORTER_2"/>
    <property type="match status" value="1"/>
</dbReference>
<dbReference type="InterPro" id="IPR027417">
    <property type="entry name" value="P-loop_NTPase"/>
</dbReference>
<keyword evidence="7" id="KW-1185">Reference proteome</keyword>
<evidence type="ECO:0000256" key="3">
    <source>
        <dbReference type="ARBA" id="ARBA00022741"/>
    </source>
</evidence>
<evidence type="ECO:0000313" key="6">
    <source>
        <dbReference type="EMBL" id="ADL49902.1"/>
    </source>
</evidence>
<dbReference type="RefSeq" id="WP_010075357.1">
    <property type="nucleotide sequence ID" value="NC_014393.1"/>
</dbReference>
<dbReference type="PANTHER" id="PTHR42734">
    <property type="entry name" value="METAL TRANSPORT SYSTEM ATP-BINDING PROTEIN TM_0124-RELATED"/>
    <property type="match status" value="1"/>
</dbReference>
<dbReference type="GO" id="GO:0005524">
    <property type="term" value="F:ATP binding"/>
    <property type="evidence" value="ECO:0007669"/>
    <property type="project" value="UniProtKB-KW"/>
</dbReference>
<dbReference type="EMBL" id="CP002160">
    <property type="protein sequence ID" value="ADL49902.1"/>
    <property type="molecule type" value="Genomic_DNA"/>
</dbReference>
<proteinExistence type="inferred from homology"/>
<dbReference type="InterPro" id="IPR003593">
    <property type="entry name" value="AAA+_ATPase"/>
</dbReference>
<dbReference type="AlphaFoldDB" id="D9SNN1"/>
<sequence length="217" mass="23992">MIEIKSLSFSYNNKAPYIVNDVSLKINKGEYVSIIGENGCGKSTLIKLLLGIVKHSKGSVAINSPKIGYVPQRLDSNSSFPITVNEALQSHLKALKLKDKSLVDNILDSLGMKKYKHRLIGSLSGGQQQKIFIARALLGEPEVLILDEPSNNIDVKSQEEIYGIIKDLNLTKGVTVVSVEHNLKAARDNSTHIFEMTNNTTKLFDVEKYIAFSDLCE</sequence>
<accession>D9SNN1</accession>
<evidence type="ECO:0000256" key="1">
    <source>
        <dbReference type="ARBA" id="ARBA00005417"/>
    </source>
</evidence>
<dbReference type="SMART" id="SM00382">
    <property type="entry name" value="AAA"/>
    <property type="match status" value="1"/>
</dbReference>
<evidence type="ECO:0000259" key="5">
    <source>
        <dbReference type="PROSITE" id="PS50893"/>
    </source>
</evidence>
<dbReference type="GO" id="GO:0016887">
    <property type="term" value="F:ATP hydrolysis activity"/>
    <property type="evidence" value="ECO:0007669"/>
    <property type="project" value="InterPro"/>
</dbReference>
<evidence type="ECO:0000313" key="7">
    <source>
        <dbReference type="Proteomes" id="UP000002730"/>
    </source>
</evidence>
<name>D9SNN1_CLOC7</name>
<dbReference type="eggNOG" id="COG1121">
    <property type="taxonomic scope" value="Bacteria"/>
</dbReference>
<dbReference type="HOGENOM" id="CLU_000604_1_11_9"/>
<keyword evidence="3" id="KW-0547">Nucleotide-binding</keyword>
<dbReference type="InterPro" id="IPR017871">
    <property type="entry name" value="ABC_transporter-like_CS"/>
</dbReference>
<dbReference type="Pfam" id="PF00005">
    <property type="entry name" value="ABC_tran"/>
    <property type="match status" value="1"/>
</dbReference>
<protein>
    <submittedName>
        <fullName evidence="6">ABC transporter related</fullName>
    </submittedName>
</protein>
<organism evidence="6 7">
    <name type="scientific">Clostridium cellulovorans (strain ATCC 35296 / DSM 3052 / OCM 3 / 743B)</name>
    <dbReference type="NCBI Taxonomy" id="573061"/>
    <lineage>
        <taxon>Bacteria</taxon>
        <taxon>Bacillati</taxon>
        <taxon>Bacillota</taxon>
        <taxon>Clostridia</taxon>
        <taxon>Eubacteriales</taxon>
        <taxon>Clostridiaceae</taxon>
        <taxon>Clostridium</taxon>
    </lineage>
</organism>
<dbReference type="STRING" id="573061.Clocel_0113"/>
<dbReference type="PANTHER" id="PTHR42734:SF17">
    <property type="entry name" value="METAL TRANSPORT SYSTEM ATP-BINDING PROTEIN TM_0124-RELATED"/>
    <property type="match status" value="1"/>
</dbReference>
<dbReference type="PROSITE" id="PS00211">
    <property type="entry name" value="ABC_TRANSPORTER_1"/>
    <property type="match status" value="1"/>
</dbReference>
<dbReference type="Proteomes" id="UP000002730">
    <property type="component" value="Chromosome"/>
</dbReference>
<gene>
    <name evidence="6" type="ordered locus">Clocel_0113</name>
</gene>
<dbReference type="OrthoDB" id="9806726at2"/>
<dbReference type="SUPFAM" id="SSF52540">
    <property type="entry name" value="P-loop containing nucleoside triphosphate hydrolases"/>
    <property type="match status" value="1"/>
</dbReference>
<keyword evidence="2" id="KW-0813">Transport</keyword>